<comment type="similarity">
    <text evidence="3">Belongs to the ATPase A chain family.</text>
</comment>
<evidence type="ECO:0000256" key="8">
    <source>
        <dbReference type="ARBA" id="ARBA00022781"/>
    </source>
</evidence>
<evidence type="ECO:0000256" key="9">
    <source>
        <dbReference type="ARBA" id="ARBA00022989"/>
    </source>
</evidence>
<feature type="transmembrane region" description="Helical" evidence="14">
    <location>
        <begin position="201"/>
        <end position="224"/>
    </location>
</feature>
<proteinExistence type="inferred from homology"/>
<feature type="transmembrane region" description="Helical" evidence="14">
    <location>
        <begin position="170"/>
        <end position="189"/>
    </location>
</feature>
<dbReference type="SUPFAM" id="SSF81336">
    <property type="entry name" value="F1F0 ATP synthase subunit A"/>
    <property type="match status" value="1"/>
</dbReference>
<dbReference type="InterPro" id="IPR023011">
    <property type="entry name" value="ATP_synth_F0_asu_AS"/>
</dbReference>
<evidence type="ECO:0000256" key="6">
    <source>
        <dbReference type="ARBA" id="ARBA00022547"/>
    </source>
</evidence>
<evidence type="ECO:0000256" key="1">
    <source>
        <dbReference type="ARBA" id="ARBA00002070"/>
    </source>
</evidence>
<dbReference type="CDD" id="cd00310">
    <property type="entry name" value="ATP-synt_Fo_a_6"/>
    <property type="match status" value="1"/>
</dbReference>
<feature type="transmembrane region" description="Helical" evidence="14">
    <location>
        <begin position="104"/>
        <end position="123"/>
    </location>
</feature>
<evidence type="ECO:0000256" key="11">
    <source>
        <dbReference type="ARBA" id="ARBA00023136"/>
    </source>
</evidence>
<dbReference type="GO" id="GO:0045259">
    <property type="term" value="C:proton-transporting ATP synthase complex"/>
    <property type="evidence" value="ECO:0007669"/>
    <property type="project" value="UniProtKB-KW"/>
</dbReference>
<dbReference type="Gene3D" id="1.20.120.220">
    <property type="entry name" value="ATP synthase, F0 complex, subunit A"/>
    <property type="match status" value="1"/>
</dbReference>
<keyword evidence="12" id="KW-0066">ATP synthesis</keyword>
<dbReference type="InterPro" id="IPR045083">
    <property type="entry name" value="ATP_synth_F0_asu_bact/mt"/>
</dbReference>
<feature type="transmembrane region" description="Helical" evidence="14">
    <location>
        <begin position="75"/>
        <end position="98"/>
    </location>
</feature>
<keyword evidence="6" id="KW-0138">CF(0)</keyword>
<evidence type="ECO:0000256" key="2">
    <source>
        <dbReference type="ARBA" id="ARBA00004141"/>
    </source>
</evidence>
<evidence type="ECO:0000256" key="12">
    <source>
        <dbReference type="ARBA" id="ARBA00023310"/>
    </source>
</evidence>
<keyword evidence="9 14" id="KW-1133">Transmembrane helix</keyword>
<organism evidence="15">
    <name type="scientific">Lepidotrigona terminata</name>
    <dbReference type="NCBI Taxonomy" id="398115"/>
    <lineage>
        <taxon>Eukaryota</taxon>
        <taxon>Metazoa</taxon>
        <taxon>Ecdysozoa</taxon>
        <taxon>Arthropoda</taxon>
        <taxon>Hexapoda</taxon>
        <taxon>Insecta</taxon>
        <taxon>Pterygota</taxon>
        <taxon>Neoptera</taxon>
        <taxon>Endopterygota</taxon>
        <taxon>Hymenoptera</taxon>
        <taxon>Apocrita</taxon>
        <taxon>Aculeata</taxon>
        <taxon>Apoidea</taxon>
        <taxon>Anthophila</taxon>
        <taxon>Apidae</taxon>
        <taxon>Lepidotrigona</taxon>
    </lineage>
</organism>
<dbReference type="GO" id="GO:0046933">
    <property type="term" value="F:proton-transporting ATP synthase activity, rotational mechanism"/>
    <property type="evidence" value="ECO:0007669"/>
    <property type="project" value="TreeGrafter"/>
</dbReference>
<dbReference type="AlphaFoldDB" id="A0A6B9MV00"/>
<evidence type="ECO:0000313" key="15">
    <source>
        <dbReference type="EMBL" id="QHD26485.1"/>
    </source>
</evidence>
<dbReference type="EMBL" id="MN737481">
    <property type="protein sequence ID" value="QHD26485.1"/>
    <property type="molecule type" value="Genomic_DNA"/>
</dbReference>
<keyword evidence="11 14" id="KW-0472">Membrane</keyword>
<dbReference type="PRINTS" id="PR00123">
    <property type="entry name" value="ATPASEA"/>
</dbReference>
<gene>
    <name evidence="15" type="primary">ATP6</name>
</gene>
<dbReference type="PROSITE" id="PS00449">
    <property type="entry name" value="ATPASE_A"/>
    <property type="match status" value="1"/>
</dbReference>
<comment type="subcellular location">
    <subcellularLocation>
        <location evidence="2">Membrane</location>
        <topology evidence="2">Multi-pass membrane protein</topology>
    </subcellularLocation>
    <subcellularLocation>
        <location evidence="13">Mitochondrion inner membrane</location>
        <topology evidence="13">Multi-pass membrane protein</topology>
    </subcellularLocation>
</comment>
<keyword evidence="5" id="KW-0813">Transport</keyword>
<evidence type="ECO:0000256" key="14">
    <source>
        <dbReference type="SAM" id="Phobius"/>
    </source>
</evidence>
<keyword evidence="15" id="KW-0496">Mitochondrion</keyword>
<comment type="function">
    <text evidence="1">Mitochondrial membrane ATP synthase (F(1)F(0) ATP synthase or Complex V) produces ATP from ADP in the presence of a proton gradient across the membrane which is generated by electron transport complexes of the respiratory chain. F-type ATPases consist of two structural domains, F(1) - containing the extramembraneous catalytic core and F(0) - containing the membrane proton channel, linked together by a central stalk and a peripheral stalk. During catalysis, ATP synthesis in the catalytic domain of F(1) is coupled via a rotary mechanism of the central stalk subunits to proton translocation. Key component of the proton channel; it may play a direct role in the translocation of protons across the membrane.</text>
</comment>
<keyword evidence="7 14" id="KW-0812">Transmembrane</keyword>
<evidence type="ECO:0000256" key="4">
    <source>
        <dbReference type="ARBA" id="ARBA00011648"/>
    </source>
</evidence>
<dbReference type="NCBIfam" id="TIGR01131">
    <property type="entry name" value="ATP_synt_6_or_A"/>
    <property type="match status" value="1"/>
</dbReference>
<feature type="transmembrane region" description="Helical" evidence="14">
    <location>
        <begin position="24"/>
        <end position="43"/>
    </location>
</feature>
<dbReference type="GO" id="GO:0005743">
    <property type="term" value="C:mitochondrial inner membrane"/>
    <property type="evidence" value="ECO:0007669"/>
    <property type="project" value="UniProtKB-SubCell"/>
</dbReference>
<keyword evidence="10" id="KW-0406">Ion transport</keyword>
<accession>A0A6B9MV00</accession>
<name>A0A6B9MV00_9HYME</name>
<evidence type="ECO:0000256" key="13">
    <source>
        <dbReference type="RuleBase" id="RU004450"/>
    </source>
</evidence>
<evidence type="ECO:0000256" key="7">
    <source>
        <dbReference type="ARBA" id="ARBA00022692"/>
    </source>
</evidence>
<comment type="subunit">
    <text evidence="4">F-type ATPases have 2 components, CF(1) - the catalytic core - and CF(0) - the membrane proton channel. CF(1) has five subunits: alpha(3), beta(3), gamma(1), delta(1), epsilon(1). CF(0) has three main subunits: a, b and c.</text>
</comment>
<dbReference type="PANTHER" id="PTHR11410">
    <property type="entry name" value="ATP SYNTHASE SUBUNIT A"/>
    <property type="match status" value="1"/>
</dbReference>
<evidence type="ECO:0000256" key="10">
    <source>
        <dbReference type="ARBA" id="ARBA00023065"/>
    </source>
</evidence>
<keyword evidence="8" id="KW-0375">Hydrogen ion transport</keyword>
<dbReference type="PANTHER" id="PTHR11410:SF0">
    <property type="entry name" value="ATP SYNTHASE SUBUNIT A"/>
    <property type="match status" value="1"/>
</dbReference>
<sequence length="228" mass="26787">MKLILNNLFESFDPSVYYLYKFQLNWVFLVLPPILMYNSYWIVPSRLDYILNVIVSSMYKELKLSIDNKSMNSNIIVFTSVMIYIMFMNFFSLFPYIFPTTSHLMLNLSISLTLWLGMFMFTIQNYPIKFLSHLVPYNSPKPLMNFMVIIEIISYLIRPMTLSIRLSSNLISGHLILILLSSFMMNFLVSIPLSLLVQDILLILEICMSVIQAYVYSVLLTLYFSESW</sequence>
<protein>
    <recommendedName>
        <fullName evidence="13">ATP synthase subunit a</fullName>
    </recommendedName>
</protein>
<dbReference type="InterPro" id="IPR035908">
    <property type="entry name" value="F0_ATP_A_sf"/>
</dbReference>
<geneLocation type="mitochondrion" evidence="15"/>
<evidence type="ECO:0000256" key="5">
    <source>
        <dbReference type="ARBA" id="ARBA00022448"/>
    </source>
</evidence>
<feature type="transmembrane region" description="Helical" evidence="14">
    <location>
        <begin position="143"/>
        <end position="164"/>
    </location>
</feature>
<evidence type="ECO:0000256" key="3">
    <source>
        <dbReference type="ARBA" id="ARBA00006810"/>
    </source>
</evidence>
<reference evidence="15" key="1">
    <citation type="submission" date="2019-11" db="EMBL/GenBank/DDBJ databases">
        <title>Complete mitochondrial genome of the stingless bee Lepidotrigona terminata.</title>
        <authorList>
            <person name="Wang C.-Y."/>
            <person name="Zhao M."/>
            <person name="Xu H.-L."/>
            <person name="Zhang F.-L."/>
            <person name="Zhong Y.-H."/>
            <person name="Feng Y."/>
            <person name="Wang S.-J."/>
        </authorList>
    </citation>
    <scope>NUCLEOTIDE SEQUENCE</scope>
</reference>
<dbReference type="InterPro" id="IPR000568">
    <property type="entry name" value="ATP_synth_F0_asu"/>
</dbReference>
<dbReference type="Pfam" id="PF00119">
    <property type="entry name" value="ATP-synt_A"/>
    <property type="match status" value="1"/>
</dbReference>